<dbReference type="PANTHER" id="PTHR11774:SF6">
    <property type="entry name" value="PROTEIN FARNESYLTRANSFERASE SUBUNIT BETA"/>
    <property type="match status" value="1"/>
</dbReference>
<evidence type="ECO:0000259" key="8">
    <source>
        <dbReference type="Pfam" id="PF00432"/>
    </source>
</evidence>
<keyword evidence="10" id="KW-1185">Reference proteome</keyword>
<evidence type="ECO:0000256" key="6">
    <source>
        <dbReference type="ARBA" id="ARBA00022737"/>
    </source>
</evidence>
<evidence type="ECO:0000256" key="3">
    <source>
        <dbReference type="ARBA" id="ARBA00022602"/>
    </source>
</evidence>
<proteinExistence type="inferred from homology"/>
<dbReference type="GO" id="GO:0004660">
    <property type="term" value="F:protein farnesyltransferase activity"/>
    <property type="evidence" value="ECO:0007669"/>
    <property type="project" value="UniProtKB-EC"/>
</dbReference>
<dbReference type="PANTHER" id="PTHR11774">
    <property type="entry name" value="GERANYLGERANYL TRANSFERASE TYPE BETA SUBUNIT"/>
    <property type="match status" value="1"/>
</dbReference>
<dbReference type="Gene3D" id="1.50.10.20">
    <property type="match status" value="1"/>
</dbReference>
<dbReference type="EC" id="2.5.1.58" evidence="9"/>
<name>A0ABR0KKR6_9EURO</name>
<comment type="cofactor">
    <cofactor evidence="1">
        <name>Zn(2+)</name>
        <dbReference type="ChEBI" id="CHEBI:29105"/>
    </cofactor>
</comment>
<evidence type="ECO:0000313" key="9">
    <source>
        <dbReference type="EMBL" id="KAK5099482.1"/>
    </source>
</evidence>
<accession>A0ABR0KKR6</accession>
<evidence type="ECO:0000256" key="4">
    <source>
        <dbReference type="ARBA" id="ARBA00022679"/>
    </source>
</evidence>
<dbReference type="Proteomes" id="UP001345013">
    <property type="component" value="Unassembled WGS sequence"/>
</dbReference>
<reference evidence="9 10" key="1">
    <citation type="submission" date="2023-08" db="EMBL/GenBank/DDBJ databases">
        <title>Black Yeasts Isolated from many extreme environments.</title>
        <authorList>
            <person name="Coleine C."/>
            <person name="Stajich J.E."/>
            <person name="Selbmann L."/>
        </authorList>
    </citation>
    <scope>NUCLEOTIDE SEQUENCE [LARGE SCALE GENOMIC DNA]</scope>
    <source>
        <strain evidence="9 10">CCFEE 5885</strain>
    </source>
</reference>
<keyword evidence="3" id="KW-0637">Prenyltransferase</keyword>
<sequence length="305" mass="33476">MVGGDEAYRLVDRTRMWHWLGQLKQAGGGFRVCEDGEEDVRGAYCALVAVTLLDLPWRLPDDSPARAHGLTDFCDGLGEYLSRCQTYEGGISAGPGNEAHGAYAFCALACLCIMGLPQESITKYLDIQALIRWLSARQYAPEGGFAGRTNKVVDGCYSHWIGGCWPLVEAALQGSIESSLSLSDIPPTRLFSVEGLTRYILGCCQAPSGGLRDKPSKRPDAYHTCYNLAGLSMSKQRHEYSDLRHPATNLVSWTVKRDDLFPYTTEEGAASESEVAPFQPVYVIPHAAVTQISQWSRSNHVTFTS</sequence>
<keyword evidence="5" id="KW-0479">Metal-binding</keyword>
<evidence type="ECO:0000313" key="10">
    <source>
        <dbReference type="Proteomes" id="UP001345013"/>
    </source>
</evidence>
<dbReference type="InterPro" id="IPR008930">
    <property type="entry name" value="Terpenoid_cyclase/PrenylTrfase"/>
</dbReference>
<organism evidence="9 10">
    <name type="scientific">Lithohypha guttulata</name>
    <dbReference type="NCBI Taxonomy" id="1690604"/>
    <lineage>
        <taxon>Eukaryota</taxon>
        <taxon>Fungi</taxon>
        <taxon>Dikarya</taxon>
        <taxon>Ascomycota</taxon>
        <taxon>Pezizomycotina</taxon>
        <taxon>Eurotiomycetes</taxon>
        <taxon>Chaetothyriomycetidae</taxon>
        <taxon>Chaetothyriales</taxon>
        <taxon>Trichomeriaceae</taxon>
        <taxon>Lithohypha</taxon>
    </lineage>
</organism>
<protein>
    <submittedName>
        <fullName evidence="9">CAAX farnesyltransferase (FTase) subunit beta</fullName>
        <ecNumber evidence="9">2.5.1.58</ecNumber>
    </submittedName>
</protein>
<keyword evidence="7" id="KW-0862">Zinc</keyword>
<dbReference type="EMBL" id="JAVRRG010000010">
    <property type="protein sequence ID" value="KAK5099482.1"/>
    <property type="molecule type" value="Genomic_DNA"/>
</dbReference>
<keyword evidence="6" id="KW-0677">Repeat</keyword>
<keyword evidence="4 9" id="KW-0808">Transferase</keyword>
<evidence type="ECO:0000256" key="5">
    <source>
        <dbReference type="ARBA" id="ARBA00022723"/>
    </source>
</evidence>
<gene>
    <name evidence="9" type="primary">RAM1</name>
    <name evidence="9" type="ORF">LTR24_001380</name>
</gene>
<comment type="caution">
    <text evidence="9">The sequence shown here is derived from an EMBL/GenBank/DDBJ whole genome shotgun (WGS) entry which is preliminary data.</text>
</comment>
<dbReference type="InterPro" id="IPR001330">
    <property type="entry name" value="Prenyltrans"/>
</dbReference>
<evidence type="ECO:0000256" key="7">
    <source>
        <dbReference type="ARBA" id="ARBA00022833"/>
    </source>
</evidence>
<dbReference type="InterPro" id="IPR045089">
    <property type="entry name" value="PGGT1B-like"/>
</dbReference>
<comment type="similarity">
    <text evidence="2">Belongs to the protein prenyltransferase subunit beta family.</text>
</comment>
<evidence type="ECO:0000256" key="1">
    <source>
        <dbReference type="ARBA" id="ARBA00001947"/>
    </source>
</evidence>
<dbReference type="SUPFAM" id="SSF48239">
    <property type="entry name" value="Terpenoid cyclases/Protein prenyltransferases"/>
    <property type="match status" value="1"/>
</dbReference>
<feature type="domain" description="Prenyltransferase alpha-alpha toroid" evidence="8">
    <location>
        <begin position="6"/>
        <end position="281"/>
    </location>
</feature>
<evidence type="ECO:0000256" key="2">
    <source>
        <dbReference type="ARBA" id="ARBA00010497"/>
    </source>
</evidence>
<dbReference type="Pfam" id="PF00432">
    <property type="entry name" value="Prenyltrans"/>
    <property type="match status" value="1"/>
</dbReference>